<gene>
    <name evidence="10" type="ORF">CAY35_07345</name>
</gene>
<protein>
    <submittedName>
        <fullName evidence="10">MFS transporter</fullName>
    </submittedName>
</protein>
<keyword evidence="4 8" id="KW-0812">Transmembrane</keyword>
<accession>A0ABX5L564</accession>
<feature type="compositionally biased region" description="Low complexity" evidence="7">
    <location>
        <begin position="248"/>
        <end position="260"/>
    </location>
</feature>
<feature type="transmembrane region" description="Helical" evidence="8">
    <location>
        <begin position="196"/>
        <end position="217"/>
    </location>
</feature>
<feature type="transmembrane region" description="Helical" evidence="8">
    <location>
        <begin position="447"/>
        <end position="469"/>
    </location>
</feature>
<dbReference type="PANTHER" id="PTHR43045:SF2">
    <property type="entry name" value="INNER MEMBRANE METABOLITE TRANSPORT PROTEIN YHJE"/>
    <property type="match status" value="1"/>
</dbReference>
<feature type="transmembrane region" description="Helical" evidence="8">
    <location>
        <begin position="321"/>
        <end position="343"/>
    </location>
</feature>
<keyword evidence="2" id="KW-0813">Transport</keyword>
<evidence type="ECO:0000313" key="11">
    <source>
        <dbReference type="Proteomes" id="UP000245514"/>
    </source>
</evidence>
<dbReference type="PROSITE" id="PS50850">
    <property type="entry name" value="MFS"/>
    <property type="match status" value="1"/>
</dbReference>
<dbReference type="Gene3D" id="1.20.1250.20">
    <property type="entry name" value="MFS general substrate transporter like domains"/>
    <property type="match status" value="2"/>
</dbReference>
<reference evidence="10 11" key="1">
    <citation type="submission" date="2018-05" db="EMBL/GenBank/DDBJ databases">
        <title>Draft Genome Sequence of Arthrobacter cumminsii IME1328, Isolated from a Patient Who Suffered from Foot Ulcers in China.</title>
        <authorList>
            <person name="Li M."/>
            <person name="Jiang Z."/>
            <person name="Sun Q."/>
            <person name="Tong Y."/>
        </authorList>
    </citation>
    <scope>NUCLEOTIDE SEQUENCE [LARGE SCALE GENOMIC DNA]</scope>
    <source>
        <strain evidence="10 11">IME1328</strain>
    </source>
</reference>
<feature type="transmembrane region" description="Helical" evidence="8">
    <location>
        <begin position="416"/>
        <end position="435"/>
    </location>
</feature>
<keyword evidence="3" id="KW-1003">Cell membrane</keyword>
<feature type="transmembrane region" description="Helical" evidence="8">
    <location>
        <begin position="380"/>
        <end position="404"/>
    </location>
</feature>
<name>A0ABX5L564_9MICC</name>
<organism evidence="10 11">
    <name type="scientific">Pseudoglutamicibacter cumminsii</name>
    <dbReference type="NCBI Taxonomy" id="156979"/>
    <lineage>
        <taxon>Bacteria</taxon>
        <taxon>Bacillati</taxon>
        <taxon>Actinomycetota</taxon>
        <taxon>Actinomycetes</taxon>
        <taxon>Micrococcales</taxon>
        <taxon>Micrococcaceae</taxon>
        <taxon>Pseudoglutamicibacter</taxon>
    </lineage>
</organism>
<comment type="subcellular location">
    <subcellularLocation>
        <location evidence="1">Cell membrane</location>
        <topology evidence="1">Multi-pass membrane protein</topology>
    </subcellularLocation>
</comment>
<evidence type="ECO:0000256" key="3">
    <source>
        <dbReference type="ARBA" id="ARBA00022475"/>
    </source>
</evidence>
<evidence type="ECO:0000256" key="1">
    <source>
        <dbReference type="ARBA" id="ARBA00004651"/>
    </source>
</evidence>
<dbReference type="CDD" id="cd17369">
    <property type="entry name" value="MFS_ShiA_like"/>
    <property type="match status" value="1"/>
</dbReference>
<feature type="domain" description="Major facilitator superfamily (MFS) profile" evidence="9">
    <location>
        <begin position="27"/>
        <end position="473"/>
    </location>
</feature>
<keyword evidence="6 8" id="KW-0472">Membrane</keyword>
<feature type="compositionally biased region" description="Basic and acidic residues" evidence="7">
    <location>
        <begin position="11"/>
        <end position="22"/>
    </location>
</feature>
<sequence>MQSWRGSKTSRATDKPAPERTRQARKAGFAAFIGTTIEWYDFYTYSTAAALVLGPLFFPGELGVLASFATFWAGFLARPLGGVIFGHWGDTFGRKNALITTLLLMGGCTTAIGLLPTYDVVGWWAPVALVVLRLVQGVAMGGEWGGAVVLAAEHAPGNRGILYAAFAQQGSPAGNLCASGMWLLVAMLPDDAFFTWGWRIPFLVSAALVAIGLWIRVSVEESPAMMRGNLHRHDDDLNAAPARASRAGKSAASAATATKPAPDRNKRARREAPIVTLFREHKAMVLWGVGASVLATTVTYFKATLALSWATDAGLFTRQGFLAMVTAALVVQFCVQPLGALLVHRAKERGRVRRTVAAMLIPEIVLLPLMFVLISTGNPALAVTGIFAVTIPHALYFSALAGLLSESFPPEVRYTGISLSYQVASSVFSGSAPLIGSAMLTMTSGHIWPVAVMASSFAVLTLVSALKLCGSGIDRISE</sequence>
<dbReference type="RefSeq" id="WP_109303986.1">
    <property type="nucleotide sequence ID" value="NZ_QFWG01000009.1"/>
</dbReference>
<evidence type="ECO:0000256" key="6">
    <source>
        <dbReference type="ARBA" id="ARBA00023136"/>
    </source>
</evidence>
<keyword evidence="11" id="KW-1185">Reference proteome</keyword>
<feature type="transmembrane region" description="Helical" evidence="8">
    <location>
        <begin position="355"/>
        <end position="374"/>
    </location>
</feature>
<evidence type="ECO:0000256" key="4">
    <source>
        <dbReference type="ARBA" id="ARBA00022692"/>
    </source>
</evidence>
<dbReference type="Proteomes" id="UP000245514">
    <property type="component" value="Unassembled WGS sequence"/>
</dbReference>
<dbReference type="SUPFAM" id="SSF103473">
    <property type="entry name" value="MFS general substrate transporter"/>
    <property type="match status" value="1"/>
</dbReference>
<dbReference type="Pfam" id="PF00083">
    <property type="entry name" value="Sugar_tr"/>
    <property type="match status" value="1"/>
</dbReference>
<dbReference type="EMBL" id="QFWG01000009">
    <property type="protein sequence ID" value="PWI27429.1"/>
    <property type="molecule type" value="Genomic_DNA"/>
</dbReference>
<feature type="region of interest" description="Disordered" evidence="7">
    <location>
        <begin position="248"/>
        <end position="267"/>
    </location>
</feature>
<feature type="transmembrane region" description="Helical" evidence="8">
    <location>
        <begin position="97"/>
        <end position="115"/>
    </location>
</feature>
<evidence type="ECO:0000256" key="5">
    <source>
        <dbReference type="ARBA" id="ARBA00022989"/>
    </source>
</evidence>
<evidence type="ECO:0000256" key="7">
    <source>
        <dbReference type="SAM" id="MobiDB-lite"/>
    </source>
</evidence>
<feature type="transmembrane region" description="Helical" evidence="8">
    <location>
        <begin position="64"/>
        <end position="85"/>
    </location>
</feature>
<keyword evidence="5 8" id="KW-1133">Transmembrane helix</keyword>
<dbReference type="InterPro" id="IPR036259">
    <property type="entry name" value="MFS_trans_sf"/>
</dbReference>
<proteinExistence type="predicted"/>
<comment type="caution">
    <text evidence="10">The sequence shown here is derived from an EMBL/GenBank/DDBJ whole genome shotgun (WGS) entry which is preliminary data.</text>
</comment>
<evidence type="ECO:0000256" key="8">
    <source>
        <dbReference type="SAM" id="Phobius"/>
    </source>
</evidence>
<dbReference type="InterPro" id="IPR020846">
    <property type="entry name" value="MFS_dom"/>
</dbReference>
<evidence type="ECO:0000259" key="9">
    <source>
        <dbReference type="PROSITE" id="PS50850"/>
    </source>
</evidence>
<dbReference type="InterPro" id="IPR005828">
    <property type="entry name" value="MFS_sugar_transport-like"/>
</dbReference>
<evidence type="ECO:0000256" key="2">
    <source>
        <dbReference type="ARBA" id="ARBA00022448"/>
    </source>
</evidence>
<feature type="compositionally biased region" description="Polar residues" evidence="7">
    <location>
        <begin position="1"/>
        <end position="10"/>
    </location>
</feature>
<dbReference type="PANTHER" id="PTHR43045">
    <property type="entry name" value="SHIKIMATE TRANSPORTER"/>
    <property type="match status" value="1"/>
</dbReference>
<feature type="region of interest" description="Disordered" evidence="7">
    <location>
        <begin position="1"/>
        <end position="22"/>
    </location>
</feature>
<feature type="transmembrane region" description="Helical" evidence="8">
    <location>
        <begin position="283"/>
        <end position="301"/>
    </location>
</feature>
<evidence type="ECO:0000313" key="10">
    <source>
        <dbReference type="EMBL" id="PWI27429.1"/>
    </source>
</evidence>